<proteinExistence type="predicted"/>
<keyword evidence="3" id="KW-1185">Reference proteome</keyword>
<evidence type="ECO:0000313" key="3">
    <source>
        <dbReference type="Proteomes" id="UP000282454"/>
    </source>
</evidence>
<feature type="region of interest" description="Disordered" evidence="1">
    <location>
        <begin position="1"/>
        <end position="47"/>
    </location>
</feature>
<dbReference type="EMBL" id="RCDD01000010">
    <property type="protein sequence ID" value="RLK53823.1"/>
    <property type="molecule type" value="Genomic_DNA"/>
</dbReference>
<comment type="caution">
    <text evidence="2">The sequence shown here is derived from an EMBL/GenBank/DDBJ whole genome shotgun (WGS) entry which is preliminary data.</text>
</comment>
<gene>
    <name evidence="2" type="ORF">CLV68_6487</name>
</gene>
<feature type="compositionally biased region" description="Basic and acidic residues" evidence="1">
    <location>
        <begin position="158"/>
        <end position="172"/>
    </location>
</feature>
<name>A0A421AV96_9PSEU</name>
<feature type="compositionally biased region" description="Low complexity" evidence="1">
    <location>
        <begin position="185"/>
        <end position="196"/>
    </location>
</feature>
<dbReference type="AlphaFoldDB" id="A0A421AV96"/>
<evidence type="ECO:0000313" key="2">
    <source>
        <dbReference type="EMBL" id="RLK53823.1"/>
    </source>
</evidence>
<reference evidence="2 3" key="1">
    <citation type="submission" date="2018-10" db="EMBL/GenBank/DDBJ databases">
        <title>Genomic Encyclopedia of Archaeal and Bacterial Type Strains, Phase II (KMG-II): from individual species to whole genera.</title>
        <authorList>
            <person name="Goeker M."/>
        </authorList>
    </citation>
    <scope>NUCLEOTIDE SEQUENCE [LARGE SCALE GENOMIC DNA]</scope>
    <source>
        <strain evidence="2 3">DSM 45657</strain>
    </source>
</reference>
<feature type="compositionally biased region" description="Basic and acidic residues" evidence="1">
    <location>
        <begin position="116"/>
        <end position="137"/>
    </location>
</feature>
<feature type="region of interest" description="Disordered" evidence="1">
    <location>
        <begin position="75"/>
        <end position="206"/>
    </location>
</feature>
<evidence type="ECO:0000256" key="1">
    <source>
        <dbReference type="SAM" id="MobiDB-lite"/>
    </source>
</evidence>
<protein>
    <submittedName>
        <fullName evidence="2">Uncharacterized protein</fullName>
    </submittedName>
</protein>
<sequence>MAAQRAGRQGERRADGAKAGVAARGAKWRGRGGGAALGDAAEGPGRHRGDQIGAIGAGLRCGCWVGVRSRVDATERAEWRREGQGSCASRGSAARRPGPQRESQDTSASTGSAEQEPGRQCEHGVDGAEPRPQRENQDSSASTDGAKAEVAELGPEQQYEHGVSRAKTKADAQEPAQRCKHRAGGARAKAAVQAQGRRSKSQGGARGLAGGGGCGLCGGFCGGEQLWWSRWRGDACGWVGREWLWLGQGELSQAAVVRWRDRPAAANSSLVVRRTPSSRRAWEMGVMGGGGASSSSW</sequence>
<accession>A0A421AV96</accession>
<dbReference type="Proteomes" id="UP000282454">
    <property type="component" value="Unassembled WGS sequence"/>
</dbReference>
<organism evidence="2 3">
    <name type="scientific">Actinokineospora cianjurensis</name>
    <dbReference type="NCBI Taxonomy" id="585224"/>
    <lineage>
        <taxon>Bacteria</taxon>
        <taxon>Bacillati</taxon>
        <taxon>Actinomycetota</taxon>
        <taxon>Actinomycetes</taxon>
        <taxon>Pseudonocardiales</taxon>
        <taxon>Pseudonocardiaceae</taxon>
        <taxon>Actinokineospora</taxon>
    </lineage>
</organism>